<proteinExistence type="predicted"/>
<name>A0AAE0K509_9PEZI</name>
<evidence type="ECO:0008006" key="4">
    <source>
        <dbReference type="Google" id="ProtNLM"/>
    </source>
</evidence>
<keyword evidence="1" id="KW-0560">Oxidoreductase</keyword>
<dbReference type="Proteomes" id="UP001285441">
    <property type="component" value="Unassembled WGS sequence"/>
</dbReference>
<dbReference type="InterPro" id="IPR042098">
    <property type="entry name" value="TauD-like_sf"/>
</dbReference>
<dbReference type="Gene3D" id="3.60.130.10">
    <property type="entry name" value="Clavaminate synthase-like"/>
    <property type="match status" value="1"/>
</dbReference>
<dbReference type="EMBL" id="JAULSW010000009">
    <property type="protein sequence ID" value="KAK3370039.1"/>
    <property type="molecule type" value="Genomic_DNA"/>
</dbReference>
<keyword evidence="3" id="KW-1185">Reference proteome</keyword>
<sequence>MRDTAAALADASVPQGLSAHPMAWTPESFHDIDGHPAYVVQLNGHHVAEVDRAVKALHGRELRGDAVSRDAFLLPTLQVVLDQACRDVHRGTGFVVVRRLDSKKYTVEENMNMFLGVASYIGDQRGMQDKKGSMIIGSYPDALRALMEPSWPIQVVDPGRLGLHPATVKAGFGLEPSVPNLTSSQLEALGVMFELATKHRLRLQAMHGDMIFINNWGLLHCRDSYCRSSKLGWDVPEPFCAPWEAAFGPNGDGCPDIAPNSKEHAIERKYPTAPAREYVPPKYMAGSAASIIDDDDAVNGEYE</sequence>
<organism evidence="2 3">
    <name type="scientific">Podospora didyma</name>
    <dbReference type="NCBI Taxonomy" id="330526"/>
    <lineage>
        <taxon>Eukaryota</taxon>
        <taxon>Fungi</taxon>
        <taxon>Dikarya</taxon>
        <taxon>Ascomycota</taxon>
        <taxon>Pezizomycotina</taxon>
        <taxon>Sordariomycetes</taxon>
        <taxon>Sordariomycetidae</taxon>
        <taxon>Sordariales</taxon>
        <taxon>Podosporaceae</taxon>
        <taxon>Podospora</taxon>
    </lineage>
</organism>
<protein>
    <recommendedName>
        <fullName evidence="4">TauD/TfdA-like domain-containing protein</fullName>
    </recommendedName>
</protein>
<evidence type="ECO:0000256" key="1">
    <source>
        <dbReference type="ARBA" id="ARBA00023002"/>
    </source>
</evidence>
<reference evidence="2" key="1">
    <citation type="journal article" date="2023" name="Mol. Phylogenet. Evol.">
        <title>Genome-scale phylogeny and comparative genomics of the fungal order Sordariales.</title>
        <authorList>
            <person name="Hensen N."/>
            <person name="Bonometti L."/>
            <person name="Westerberg I."/>
            <person name="Brannstrom I.O."/>
            <person name="Guillou S."/>
            <person name="Cros-Aarteil S."/>
            <person name="Calhoun S."/>
            <person name="Haridas S."/>
            <person name="Kuo A."/>
            <person name="Mondo S."/>
            <person name="Pangilinan J."/>
            <person name="Riley R."/>
            <person name="LaButti K."/>
            <person name="Andreopoulos B."/>
            <person name="Lipzen A."/>
            <person name="Chen C."/>
            <person name="Yan M."/>
            <person name="Daum C."/>
            <person name="Ng V."/>
            <person name="Clum A."/>
            <person name="Steindorff A."/>
            <person name="Ohm R.A."/>
            <person name="Martin F."/>
            <person name="Silar P."/>
            <person name="Natvig D.O."/>
            <person name="Lalanne C."/>
            <person name="Gautier V."/>
            <person name="Ament-Velasquez S.L."/>
            <person name="Kruys A."/>
            <person name="Hutchinson M.I."/>
            <person name="Powell A.J."/>
            <person name="Barry K."/>
            <person name="Miller A.N."/>
            <person name="Grigoriev I.V."/>
            <person name="Debuchy R."/>
            <person name="Gladieux P."/>
            <person name="Hiltunen Thoren M."/>
            <person name="Johannesson H."/>
        </authorList>
    </citation>
    <scope>NUCLEOTIDE SEQUENCE</scope>
    <source>
        <strain evidence="2">CBS 232.78</strain>
    </source>
</reference>
<comment type="caution">
    <text evidence="2">The sequence shown here is derived from an EMBL/GenBank/DDBJ whole genome shotgun (WGS) entry which is preliminary data.</text>
</comment>
<dbReference type="GO" id="GO:0016491">
    <property type="term" value="F:oxidoreductase activity"/>
    <property type="evidence" value="ECO:0007669"/>
    <property type="project" value="UniProtKB-KW"/>
</dbReference>
<dbReference type="AlphaFoldDB" id="A0AAE0K509"/>
<evidence type="ECO:0000313" key="3">
    <source>
        <dbReference type="Proteomes" id="UP001285441"/>
    </source>
</evidence>
<dbReference type="SUPFAM" id="SSF51197">
    <property type="entry name" value="Clavaminate synthase-like"/>
    <property type="match status" value="1"/>
</dbReference>
<reference evidence="2" key="2">
    <citation type="submission" date="2023-06" db="EMBL/GenBank/DDBJ databases">
        <authorList>
            <consortium name="Lawrence Berkeley National Laboratory"/>
            <person name="Haridas S."/>
            <person name="Hensen N."/>
            <person name="Bonometti L."/>
            <person name="Westerberg I."/>
            <person name="Brannstrom I.O."/>
            <person name="Guillou S."/>
            <person name="Cros-Aarteil S."/>
            <person name="Calhoun S."/>
            <person name="Kuo A."/>
            <person name="Mondo S."/>
            <person name="Pangilinan J."/>
            <person name="Riley R."/>
            <person name="LaButti K."/>
            <person name="Andreopoulos B."/>
            <person name="Lipzen A."/>
            <person name="Chen C."/>
            <person name="Yanf M."/>
            <person name="Daum C."/>
            <person name="Ng V."/>
            <person name="Clum A."/>
            <person name="Steindorff A."/>
            <person name="Ohm R."/>
            <person name="Martin F."/>
            <person name="Silar P."/>
            <person name="Natvig D."/>
            <person name="Lalanne C."/>
            <person name="Gautier V."/>
            <person name="Ament-velasquez S.L."/>
            <person name="Kruys A."/>
            <person name="Hutchinson M.I."/>
            <person name="Powell A.J."/>
            <person name="Barry K."/>
            <person name="Miller A.N."/>
            <person name="Grigoriev I.V."/>
            <person name="Debuchy R."/>
            <person name="Gladieux P."/>
            <person name="Thoren M.H."/>
            <person name="Johannesson H."/>
        </authorList>
    </citation>
    <scope>NUCLEOTIDE SEQUENCE</scope>
    <source>
        <strain evidence="2">CBS 232.78</strain>
    </source>
</reference>
<gene>
    <name evidence="2" type="ORF">B0H63DRAFT_551977</name>
</gene>
<accession>A0AAE0K509</accession>
<evidence type="ECO:0000313" key="2">
    <source>
        <dbReference type="EMBL" id="KAK3370039.1"/>
    </source>
</evidence>